<evidence type="ECO:0000256" key="1">
    <source>
        <dbReference type="SAM" id="Phobius"/>
    </source>
</evidence>
<keyword evidence="1" id="KW-1133">Transmembrane helix</keyword>
<keyword evidence="3" id="KW-1185">Reference proteome</keyword>
<accession>I9LJZ1</accession>
<comment type="caution">
    <text evidence="2">The sequence shown here is derived from an EMBL/GenBank/DDBJ whole genome shotgun (WGS) entry which is preliminary data.</text>
</comment>
<gene>
    <name evidence="2" type="ORF">FB4_1958</name>
</gene>
<dbReference type="EMBL" id="AKVJ01000004">
    <property type="protein sequence ID" value="EIW20746.1"/>
    <property type="molecule type" value="Genomic_DNA"/>
</dbReference>
<evidence type="ECO:0000313" key="3">
    <source>
        <dbReference type="Proteomes" id="UP000004324"/>
    </source>
</evidence>
<keyword evidence="1" id="KW-0812">Transmembrane</keyword>
<name>I9LJZ1_9FIRM</name>
<dbReference type="PATRIC" id="fig|1149862.3.peg.233"/>
<dbReference type="RefSeq" id="WP_007930565.1">
    <property type="nucleotide sequence ID" value="NZ_AKVJ01000004.1"/>
</dbReference>
<organism evidence="2 3">
    <name type="scientific">Pelosinus fermentans B4</name>
    <dbReference type="NCBI Taxonomy" id="1149862"/>
    <lineage>
        <taxon>Bacteria</taxon>
        <taxon>Bacillati</taxon>
        <taxon>Bacillota</taxon>
        <taxon>Negativicutes</taxon>
        <taxon>Selenomonadales</taxon>
        <taxon>Sporomusaceae</taxon>
        <taxon>Pelosinus</taxon>
    </lineage>
</organism>
<dbReference type="Proteomes" id="UP000004324">
    <property type="component" value="Unassembled WGS sequence"/>
</dbReference>
<sequence length="42" mass="4811">MGKVQDAIKRQRVNDKFIETCLENIILLIIFLVVALAVPAQW</sequence>
<dbReference type="AlphaFoldDB" id="I9LJZ1"/>
<evidence type="ECO:0000313" key="2">
    <source>
        <dbReference type="EMBL" id="EIW20746.1"/>
    </source>
</evidence>
<protein>
    <submittedName>
        <fullName evidence="2">Uncharacterized protein</fullName>
    </submittedName>
</protein>
<keyword evidence="1" id="KW-0472">Membrane</keyword>
<feature type="transmembrane region" description="Helical" evidence="1">
    <location>
        <begin position="21"/>
        <end position="40"/>
    </location>
</feature>
<proteinExistence type="predicted"/>
<reference evidence="2 3" key="1">
    <citation type="journal article" date="2012" name="J. Bacteriol.">
        <title>Draft Genome Sequences for Two Metal-Reducing Pelosinus fermentans Strains Isolated from a Cr(VI)-Contaminated Site and for Type Strain R7.</title>
        <authorList>
            <person name="Brown S.D."/>
            <person name="Podar M."/>
            <person name="Klingeman D.M."/>
            <person name="Johnson C.M."/>
            <person name="Yang Z.K."/>
            <person name="Utturkar S.M."/>
            <person name="Land M.L."/>
            <person name="Mosher J.J."/>
            <person name="Hurt R.A.Jr."/>
            <person name="Phelps T.J."/>
            <person name="Palumbo A.V."/>
            <person name="Arkin A.P."/>
            <person name="Hazen T.C."/>
            <person name="Elias D.A."/>
        </authorList>
    </citation>
    <scope>NUCLEOTIDE SEQUENCE [LARGE SCALE GENOMIC DNA]</scope>
    <source>
        <strain evidence="2 3">B4</strain>
    </source>
</reference>